<proteinExistence type="predicted"/>
<dbReference type="PANTHER" id="PTHR47326">
    <property type="entry name" value="TRANSPOSABLE ELEMENT TC3 TRANSPOSASE-LIKE PROTEIN"/>
    <property type="match status" value="1"/>
</dbReference>
<dbReference type="InterPro" id="IPR036397">
    <property type="entry name" value="RNaseH_sf"/>
</dbReference>
<evidence type="ECO:0000313" key="1">
    <source>
        <dbReference type="EMBL" id="KAJ4451196.1"/>
    </source>
</evidence>
<protein>
    <submittedName>
        <fullName evidence="1">Uncharacterized protein</fullName>
    </submittedName>
</protein>
<dbReference type="Proteomes" id="UP001148838">
    <property type="component" value="Unassembled WGS sequence"/>
</dbReference>
<sequence length="131" mass="15333">MAGLCEGGNEPPGSLKAKMSKLVFSDVVTFHIYGIVNCHNIWVWGLENPHETVKHKRDFPKVNVFCAVFEENFFGPFLFQAPIVNENSYLEMLQHKLFPQIEEESGAFIFQQDRVSFHWHLSVRRYLMDWL</sequence>
<dbReference type="Gene3D" id="3.30.420.10">
    <property type="entry name" value="Ribonuclease H-like superfamily/Ribonuclease H"/>
    <property type="match status" value="1"/>
</dbReference>
<name>A0ABQ8TWU8_PERAM</name>
<gene>
    <name evidence="1" type="ORF">ANN_02656</name>
</gene>
<organism evidence="1 2">
    <name type="scientific">Periplaneta americana</name>
    <name type="common">American cockroach</name>
    <name type="synonym">Blatta americana</name>
    <dbReference type="NCBI Taxonomy" id="6978"/>
    <lineage>
        <taxon>Eukaryota</taxon>
        <taxon>Metazoa</taxon>
        <taxon>Ecdysozoa</taxon>
        <taxon>Arthropoda</taxon>
        <taxon>Hexapoda</taxon>
        <taxon>Insecta</taxon>
        <taxon>Pterygota</taxon>
        <taxon>Neoptera</taxon>
        <taxon>Polyneoptera</taxon>
        <taxon>Dictyoptera</taxon>
        <taxon>Blattodea</taxon>
        <taxon>Blattoidea</taxon>
        <taxon>Blattidae</taxon>
        <taxon>Blattinae</taxon>
        <taxon>Periplaneta</taxon>
    </lineage>
</organism>
<dbReference type="EMBL" id="JAJSOF020000001">
    <property type="protein sequence ID" value="KAJ4451196.1"/>
    <property type="molecule type" value="Genomic_DNA"/>
</dbReference>
<dbReference type="PANTHER" id="PTHR47326:SF1">
    <property type="entry name" value="HTH PSQ-TYPE DOMAIN-CONTAINING PROTEIN"/>
    <property type="match status" value="1"/>
</dbReference>
<keyword evidence="2" id="KW-1185">Reference proteome</keyword>
<comment type="caution">
    <text evidence="1">The sequence shown here is derived from an EMBL/GenBank/DDBJ whole genome shotgun (WGS) entry which is preliminary data.</text>
</comment>
<reference evidence="1 2" key="1">
    <citation type="journal article" date="2022" name="Allergy">
        <title>Genome assembly and annotation of Periplaneta americana reveal a comprehensive cockroach allergen profile.</title>
        <authorList>
            <person name="Wang L."/>
            <person name="Xiong Q."/>
            <person name="Saelim N."/>
            <person name="Wang L."/>
            <person name="Nong W."/>
            <person name="Wan A.T."/>
            <person name="Shi M."/>
            <person name="Liu X."/>
            <person name="Cao Q."/>
            <person name="Hui J.H.L."/>
            <person name="Sookrung N."/>
            <person name="Leung T.F."/>
            <person name="Tungtrongchitr A."/>
            <person name="Tsui S.K.W."/>
        </authorList>
    </citation>
    <scope>NUCLEOTIDE SEQUENCE [LARGE SCALE GENOMIC DNA]</scope>
    <source>
        <strain evidence="1">PWHHKU_190912</strain>
    </source>
</reference>
<evidence type="ECO:0000313" key="2">
    <source>
        <dbReference type="Proteomes" id="UP001148838"/>
    </source>
</evidence>
<accession>A0ABQ8TWU8</accession>